<accession>A0A2A8CYG5</accession>
<reference evidence="1 2" key="1">
    <citation type="submission" date="2017-10" db="EMBL/GenBank/DDBJ databases">
        <title>Draft genome of Longibacter Salinarum.</title>
        <authorList>
            <person name="Goh K.M."/>
            <person name="Shamsir M.S."/>
            <person name="Lim S.W."/>
        </authorList>
    </citation>
    <scope>NUCLEOTIDE SEQUENCE [LARGE SCALE GENOMIC DNA]</scope>
    <source>
        <strain evidence="1 2">KCTC 52045</strain>
    </source>
</reference>
<gene>
    <name evidence="1" type="ORF">CRI94_06730</name>
</gene>
<proteinExistence type="predicted"/>
<keyword evidence="2" id="KW-1185">Reference proteome</keyword>
<organism evidence="1 2">
    <name type="scientific">Longibacter salinarum</name>
    <dbReference type="NCBI Taxonomy" id="1850348"/>
    <lineage>
        <taxon>Bacteria</taxon>
        <taxon>Pseudomonadati</taxon>
        <taxon>Rhodothermota</taxon>
        <taxon>Rhodothermia</taxon>
        <taxon>Rhodothermales</taxon>
        <taxon>Salisaetaceae</taxon>
        <taxon>Longibacter</taxon>
    </lineage>
</organism>
<dbReference type="EMBL" id="PDEQ01000003">
    <property type="protein sequence ID" value="PEN13762.1"/>
    <property type="molecule type" value="Genomic_DNA"/>
</dbReference>
<sequence>MPDPVDGDFLHVIVREVSVLLHPSLDVQDVHGGEGRSLPADADSSIAPFFAHLLSRLLVHRATAR</sequence>
<evidence type="ECO:0000313" key="2">
    <source>
        <dbReference type="Proteomes" id="UP000220102"/>
    </source>
</evidence>
<dbReference type="Proteomes" id="UP000220102">
    <property type="component" value="Unassembled WGS sequence"/>
</dbReference>
<name>A0A2A8CYG5_9BACT</name>
<comment type="caution">
    <text evidence="1">The sequence shown here is derived from an EMBL/GenBank/DDBJ whole genome shotgun (WGS) entry which is preliminary data.</text>
</comment>
<protein>
    <submittedName>
        <fullName evidence="1">Uncharacterized protein</fullName>
    </submittedName>
</protein>
<dbReference type="AlphaFoldDB" id="A0A2A8CYG5"/>
<evidence type="ECO:0000313" key="1">
    <source>
        <dbReference type="EMBL" id="PEN13762.1"/>
    </source>
</evidence>